<feature type="region of interest" description="Disordered" evidence="1">
    <location>
        <begin position="44"/>
        <end position="121"/>
    </location>
</feature>
<evidence type="ECO:0000256" key="1">
    <source>
        <dbReference type="SAM" id="MobiDB-lite"/>
    </source>
</evidence>
<organism evidence="2 3">
    <name type="scientific">Sapajus apella</name>
    <name type="common">Brown-capped capuchin</name>
    <name type="synonym">Cebus apella</name>
    <dbReference type="NCBI Taxonomy" id="9515"/>
    <lineage>
        <taxon>Eukaryota</taxon>
        <taxon>Metazoa</taxon>
        <taxon>Chordata</taxon>
        <taxon>Craniata</taxon>
        <taxon>Vertebrata</taxon>
        <taxon>Euteleostomi</taxon>
        <taxon>Mammalia</taxon>
        <taxon>Eutheria</taxon>
        <taxon>Euarchontoglires</taxon>
        <taxon>Primates</taxon>
        <taxon>Haplorrhini</taxon>
        <taxon>Platyrrhini</taxon>
        <taxon>Cebidae</taxon>
        <taxon>Cebinae</taxon>
        <taxon>Sapajus</taxon>
    </lineage>
</organism>
<evidence type="ECO:0000313" key="3">
    <source>
        <dbReference type="RefSeq" id="XP_032115890.1"/>
    </source>
</evidence>
<accession>A0A6J3GDM1</accession>
<evidence type="ECO:0000313" key="2">
    <source>
        <dbReference type="Proteomes" id="UP000504640"/>
    </source>
</evidence>
<protein>
    <submittedName>
        <fullName evidence="3">Uncharacterized protein LOC116537716</fullName>
    </submittedName>
</protein>
<gene>
    <name evidence="3" type="primary">LOC116537716</name>
</gene>
<dbReference type="AlphaFoldDB" id="A0A6J3GDM1"/>
<dbReference type="Proteomes" id="UP000504640">
    <property type="component" value="Unplaced"/>
</dbReference>
<name>A0A6J3GDM1_SAPAP</name>
<feature type="compositionally biased region" description="Gly residues" evidence="1">
    <location>
        <begin position="44"/>
        <end position="56"/>
    </location>
</feature>
<dbReference type="RefSeq" id="XP_032115890.1">
    <property type="nucleotide sequence ID" value="XM_032259999.1"/>
</dbReference>
<sequence length="360" mass="38347">MGGRVHGVGQKEAEPGVRRFPGSSEFLEFGDSCSGISAWKAGSEAGGALGGAGAEPGGAIHSLRSQRPGPPAAPAARSPPLLRPRPAPGARSRRRTSSPPRGALCPLRAPQPAASSGDTRSEPSLCLALCHRKVLLRRAHYPLHAASRDSTPLSSGVVAAAASALQDQRGSKGTAWQPGIAALALQVRQTRKVIWEAGELAKVTDRWLSASQVQALSWTSAGNVDMPSGVCGGQRMCLHLRTFRSRCKCPSACFLRSPGASGLLLFLSLEVNRKKESCSDIFGCDPQEMMQSAQPPHACVCTGVDRYLKLAPASQNTCPYATHIHSTLILHLDRKFKYTFIVDICVPVQMCAHVFMYVYS</sequence>
<reference evidence="3" key="1">
    <citation type="submission" date="2025-08" db="UniProtKB">
        <authorList>
            <consortium name="RefSeq"/>
        </authorList>
    </citation>
    <scope>IDENTIFICATION</scope>
    <source>
        <tissue evidence="3">Blood</tissue>
    </source>
</reference>
<keyword evidence="2" id="KW-1185">Reference proteome</keyword>
<feature type="region of interest" description="Disordered" evidence="1">
    <location>
        <begin position="1"/>
        <end position="24"/>
    </location>
</feature>
<dbReference type="GeneID" id="116537716"/>
<proteinExistence type="predicted"/>